<name>A0AAU9ICZ7_9CILI</name>
<reference evidence="1" key="1">
    <citation type="submission" date="2021-09" db="EMBL/GenBank/DDBJ databases">
        <authorList>
            <consortium name="AG Swart"/>
            <person name="Singh M."/>
            <person name="Singh A."/>
            <person name="Seah K."/>
            <person name="Emmerich C."/>
        </authorList>
    </citation>
    <scope>NUCLEOTIDE SEQUENCE</scope>
    <source>
        <strain evidence="1">ATCC30299</strain>
    </source>
</reference>
<dbReference type="EMBL" id="CAJZBQ010000001">
    <property type="protein sequence ID" value="CAG9310018.1"/>
    <property type="molecule type" value="Genomic_DNA"/>
</dbReference>
<sequence>MEQYVNWLAQVYPGDGFSYWGNWTRSWKGFFPEFTRCFLAKQENLSRAIIDLSPCPFYLKLIRYLIVCYFYGRRPIWCQQGDIII</sequence>
<evidence type="ECO:0000313" key="1">
    <source>
        <dbReference type="EMBL" id="CAG9310018.1"/>
    </source>
</evidence>
<accession>A0AAU9ICZ7</accession>
<keyword evidence="2" id="KW-1185">Reference proteome</keyword>
<evidence type="ECO:0000313" key="2">
    <source>
        <dbReference type="Proteomes" id="UP001162131"/>
    </source>
</evidence>
<gene>
    <name evidence="1" type="ORF">BSTOLATCC_MIC402</name>
</gene>
<dbReference type="Proteomes" id="UP001162131">
    <property type="component" value="Unassembled WGS sequence"/>
</dbReference>
<proteinExistence type="predicted"/>
<organism evidence="1 2">
    <name type="scientific">Blepharisma stoltei</name>
    <dbReference type="NCBI Taxonomy" id="1481888"/>
    <lineage>
        <taxon>Eukaryota</taxon>
        <taxon>Sar</taxon>
        <taxon>Alveolata</taxon>
        <taxon>Ciliophora</taxon>
        <taxon>Postciliodesmatophora</taxon>
        <taxon>Heterotrichea</taxon>
        <taxon>Heterotrichida</taxon>
        <taxon>Blepharismidae</taxon>
        <taxon>Blepharisma</taxon>
    </lineage>
</organism>
<dbReference type="AlphaFoldDB" id="A0AAU9ICZ7"/>
<protein>
    <submittedName>
        <fullName evidence="1">Uncharacterized protein</fullName>
    </submittedName>
</protein>
<comment type="caution">
    <text evidence="1">The sequence shown here is derived from an EMBL/GenBank/DDBJ whole genome shotgun (WGS) entry which is preliminary data.</text>
</comment>